<evidence type="ECO:0000313" key="1">
    <source>
        <dbReference type="EMBL" id="PVH67201.1"/>
    </source>
</evidence>
<proteinExistence type="predicted"/>
<sequence length="219" mass="25060">MYGCGVFLPLLTAGIQILVIRSMYCRSLHLWTFISFLPDHHGRSYTGYYEANSRCLQVQHHQDSHQTHLQLCAGSHCIPVEMRILMMLHQQTLTHHLEANKGERIHPVQQLGTNDQTEDKSEVFIFCLMLGPERSSIQQMCCDLPFPHSLHFNWHASSNPHILKKAEGRAHQFPLLGTSLCCAHLLMLRIISSGRSKWLLDIIKLTPSLKVLVFSRAPF</sequence>
<dbReference type="Gramene" id="PVH67201">
    <property type="protein sequence ID" value="PVH67201"/>
    <property type="gene ID" value="PAHAL_1G449200"/>
</dbReference>
<dbReference type="AlphaFoldDB" id="A0A2T8KYG6"/>
<accession>A0A2T8KYG6</accession>
<protein>
    <submittedName>
        <fullName evidence="1">Uncharacterized protein</fullName>
    </submittedName>
</protein>
<name>A0A2T8KYG6_9POAL</name>
<reference evidence="1" key="1">
    <citation type="submission" date="2018-04" db="EMBL/GenBank/DDBJ databases">
        <title>WGS assembly of Panicum hallii.</title>
        <authorList>
            <person name="Lovell J."/>
            <person name="Jenkins J."/>
            <person name="Lowry D."/>
            <person name="Mamidi S."/>
            <person name="Sreedasyam A."/>
            <person name="Weng X."/>
            <person name="Barry K."/>
            <person name="Bonette J."/>
            <person name="Campitelli B."/>
            <person name="Daum C."/>
            <person name="Gordon S."/>
            <person name="Gould B."/>
            <person name="Lipzen A."/>
            <person name="Macqueen A."/>
            <person name="Palacio-Mejia J."/>
            <person name="Plott C."/>
            <person name="Shakirov E."/>
            <person name="Shu S."/>
            <person name="Yoshinaga Y."/>
            <person name="Zane M."/>
            <person name="Rokhsar D."/>
            <person name="Grimwood J."/>
            <person name="Schmutz J."/>
            <person name="Juenger T."/>
        </authorList>
    </citation>
    <scope>NUCLEOTIDE SEQUENCE [LARGE SCALE GENOMIC DNA]</scope>
    <source>
        <strain evidence="1">FIL2</strain>
    </source>
</reference>
<gene>
    <name evidence="1" type="ORF">PAHAL_1G449200</name>
</gene>
<dbReference type="EMBL" id="CM008046">
    <property type="protein sequence ID" value="PVH67201.1"/>
    <property type="molecule type" value="Genomic_DNA"/>
</dbReference>
<dbReference type="Proteomes" id="UP000243499">
    <property type="component" value="Chromosome 1"/>
</dbReference>
<organism evidence="1">
    <name type="scientific">Panicum hallii</name>
    <dbReference type="NCBI Taxonomy" id="206008"/>
    <lineage>
        <taxon>Eukaryota</taxon>
        <taxon>Viridiplantae</taxon>
        <taxon>Streptophyta</taxon>
        <taxon>Embryophyta</taxon>
        <taxon>Tracheophyta</taxon>
        <taxon>Spermatophyta</taxon>
        <taxon>Magnoliopsida</taxon>
        <taxon>Liliopsida</taxon>
        <taxon>Poales</taxon>
        <taxon>Poaceae</taxon>
        <taxon>PACMAD clade</taxon>
        <taxon>Panicoideae</taxon>
        <taxon>Panicodae</taxon>
        <taxon>Paniceae</taxon>
        <taxon>Panicinae</taxon>
        <taxon>Panicum</taxon>
        <taxon>Panicum sect. Panicum</taxon>
    </lineage>
</organism>